<evidence type="ECO:0000313" key="2">
    <source>
        <dbReference type="EMBL" id="GFJ87376.1"/>
    </source>
</evidence>
<sequence length="83" mass="8665">MHHIALAVESQTRPPTRVSVAGHLVIGRRDPDAMLHGSLARFAHPPSPGGYLAHLYAITGSPNPPWSSPATTTPSCHSPPAAS</sequence>
<gene>
    <name evidence="2" type="ORF">Prum_010180</name>
</gene>
<proteinExistence type="predicted"/>
<reference evidence="2 3" key="2">
    <citation type="submission" date="2020-03" db="EMBL/GenBank/DDBJ databases">
        <authorList>
            <person name="Ichikawa N."/>
            <person name="Kimura A."/>
            <person name="Kitahashi Y."/>
            <person name="Uohara A."/>
        </authorList>
    </citation>
    <scope>NUCLEOTIDE SEQUENCE [LARGE SCALE GENOMIC DNA]</scope>
    <source>
        <strain evidence="2 3">NBRC 108638</strain>
    </source>
</reference>
<organism evidence="2 3">
    <name type="scientific">Phytohabitans rumicis</name>
    <dbReference type="NCBI Taxonomy" id="1076125"/>
    <lineage>
        <taxon>Bacteria</taxon>
        <taxon>Bacillati</taxon>
        <taxon>Actinomycetota</taxon>
        <taxon>Actinomycetes</taxon>
        <taxon>Micromonosporales</taxon>
        <taxon>Micromonosporaceae</taxon>
    </lineage>
</organism>
<evidence type="ECO:0000313" key="3">
    <source>
        <dbReference type="Proteomes" id="UP000482960"/>
    </source>
</evidence>
<name>A0A6V8KZY8_9ACTN</name>
<dbReference type="Proteomes" id="UP000482960">
    <property type="component" value="Unassembled WGS sequence"/>
</dbReference>
<keyword evidence="3" id="KW-1185">Reference proteome</keyword>
<accession>A0A6V8KZY8</accession>
<dbReference type="EMBL" id="BLPG01000001">
    <property type="protein sequence ID" value="GFJ87376.1"/>
    <property type="molecule type" value="Genomic_DNA"/>
</dbReference>
<evidence type="ECO:0000256" key="1">
    <source>
        <dbReference type="SAM" id="MobiDB-lite"/>
    </source>
</evidence>
<dbReference type="AlphaFoldDB" id="A0A6V8KZY8"/>
<reference evidence="2 3" key="1">
    <citation type="submission" date="2020-03" db="EMBL/GenBank/DDBJ databases">
        <title>Whole genome shotgun sequence of Phytohabitans rumicis NBRC 108638.</title>
        <authorList>
            <person name="Komaki H."/>
            <person name="Tamura T."/>
        </authorList>
    </citation>
    <scope>NUCLEOTIDE SEQUENCE [LARGE SCALE GENOMIC DNA]</scope>
    <source>
        <strain evidence="2 3">NBRC 108638</strain>
    </source>
</reference>
<comment type="caution">
    <text evidence="2">The sequence shown here is derived from an EMBL/GenBank/DDBJ whole genome shotgun (WGS) entry which is preliminary data.</text>
</comment>
<protein>
    <submittedName>
        <fullName evidence="2">Uncharacterized protein</fullName>
    </submittedName>
</protein>
<feature type="region of interest" description="Disordered" evidence="1">
    <location>
        <begin position="62"/>
        <end position="83"/>
    </location>
</feature>